<evidence type="ECO:0000313" key="14">
    <source>
        <dbReference type="Proteomes" id="UP000242188"/>
    </source>
</evidence>
<protein>
    <recommendedName>
        <fullName evidence="3">Isopentenyl phosphate kinase</fullName>
        <ecNumber evidence="2">2.7.4.26</ecNumber>
    </recommendedName>
</protein>
<keyword evidence="8" id="KW-0414">Isoprene biosynthesis</keyword>
<feature type="site" description="Transition state stabilizer" evidence="11">
    <location>
        <position position="23"/>
    </location>
</feature>
<dbReference type="InterPro" id="IPR024192">
    <property type="entry name" value="Fosfomycin_R_FomA-type"/>
</dbReference>
<evidence type="ECO:0000256" key="3">
    <source>
        <dbReference type="ARBA" id="ARBA00017267"/>
    </source>
</evidence>
<dbReference type="PIRSF" id="PIRSF016496">
    <property type="entry name" value="Kin_FomA"/>
    <property type="match status" value="1"/>
</dbReference>
<dbReference type="Pfam" id="PF00696">
    <property type="entry name" value="AA_kinase"/>
    <property type="match status" value="1"/>
</dbReference>
<gene>
    <name evidence="13" type="ORF">KP79_PYT19181</name>
</gene>
<dbReference type="GO" id="GO:0005524">
    <property type="term" value="F:ATP binding"/>
    <property type="evidence" value="ECO:0007669"/>
    <property type="project" value="UniProtKB-KW"/>
</dbReference>
<feature type="binding site" evidence="10">
    <location>
        <position position="57"/>
    </location>
    <ligand>
        <name>substrate</name>
    </ligand>
</feature>
<dbReference type="InterPro" id="IPR001048">
    <property type="entry name" value="Asp/Glu/Uridylate_kinase"/>
</dbReference>
<feature type="binding site" evidence="10">
    <location>
        <position position="62"/>
    </location>
    <ligand>
        <name>substrate</name>
    </ligand>
</feature>
<dbReference type="EMBL" id="NEDP02005357">
    <property type="protein sequence ID" value="OWF41755.1"/>
    <property type="molecule type" value="Genomic_DNA"/>
</dbReference>
<dbReference type="GO" id="GO:0102043">
    <property type="term" value="F:isopentenyl phosphate kinase activity"/>
    <property type="evidence" value="ECO:0007669"/>
    <property type="project" value="UniProtKB-EC"/>
</dbReference>
<keyword evidence="6" id="KW-0418">Kinase</keyword>
<evidence type="ECO:0000256" key="7">
    <source>
        <dbReference type="ARBA" id="ARBA00022840"/>
    </source>
</evidence>
<comment type="caution">
    <text evidence="13">The sequence shown here is derived from an EMBL/GenBank/DDBJ whole genome shotgun (WGS) entry which is preliminary data.</text>
</comment>
<feature type="binding site" evidence="10">
    <location>
        <position position="187"/>
    </location>
    <ligand>
        <name>ATP</name>
        <dbReference type="ChEBI" id="CHEBI:30616"/>
    </ligand>
</feature>
<feature type="binding site" evidence="10">
    <location>
        <position position="58"/>
    </location>
    <ligand>
        <name>ATP</name>
        <dbReference type="ChEBI" id="CHEBI:30616"/>
    </ligand>
</feature>
<dbReference type="GO" id="GO:0016114">
    <property type="term" value="P:terpenoid biosynthetic process"/>
    <property type="evidence" value="ECO:0007669"/>
    <property type="project" value="TreeGrafter"/>
</dbReference>
<dbReference type="PANTHER" id="PTHR43654:SF1">
    <property type="entry name" value="ISOPENTENYL PHOSPHATE KINASE"/>
    <property type="match status" value="1"/>
</dbReference>
<evidence type="ECO:0000256" key="5">
    <source>
        <dbReference type="ARBA" id="ARBA00022741"/>
    </source>
</evidence>
<dbReference type="AlphaFoldDB" id="A0A210PZ43"/>
<feature type="binding site" evidence="10">
    <location>
        <begin position="14"/>
        <end position="18"/>
    </location>
    <ligand>
        <name>ATP</name>
        <dbReference type="ChEBI" id="CHEBI:30616"/>
    </ligand>
</feature>
<feature type="binding site" evidence="10">
    <location>
        <position position="166"/>
    </location>
    <ligand>
        <name>substrate</name>
    </ligand>
</feature>
<dbReference type="InterPro" id="IPR036393">
    <property type="entry name" value="AceGlu_kinase-like_sf"/>
</dbReference>
<evidence type="ECO:0000256" key="2">
    <source>
        <dbReference type="ARBA" id="ARBA00012908"/>
    </source>
</evidence>
<feature type="binding site" evidence="10">
    <location>
        <position position="231"/>
    </location>
    <ligand>
        <name>ATP</name>
        <dbReference type="ChEBI" id="CHEBI:30616"/>
    </ligand>
</feature>
<comment type="catalytic activity">
    <reaction evidence="9">
        <text>isopentenyl phosphate + ATP = isopentenyl diphosphate + ADP</text>
        <dbReference type="Rhea" id="RHEA:33963"/>
        <dbReference type="ChEBI" id="CHEBI:30616"/>
        <dbReference type="ChEBI" id="CHEBI:65078"/>
        <dbReference type="ChEBI" id="CHEBI:128769"/>
        <dbReference type="ChEBI" id="CHEBI:456216"/>
        <dbReference type="EC" id="2.7.4.26"/>
    </reaction>
</comment>
<dbReference type="CDD" id="cd04241">
    <property type="entry name" value="AAK_FomA-like"/>
    <property type="match status" value="1"/>
</dbReference>
<dbReference type="PANTHER" id="PTHR43654">
    <property type="entry name" value="GLUTAMATE 5-KINASE"/>
    <property type="match status" value="1"/>
</dbReference>
<dbReference type="EC" id="2.7.4.26" evidence="2"/>
<dbReference type="GO" id="GO:0016301">
    <property type="term" value="F:kinase activity"/>
    <property type="evidence" value="ECO:0007669"/>
    <property type="project" value="UniProtKB-KW"/>
</dbReference>
<dbReference type="OrthoDB" id="1934954at2759"/>
<evidence type="ECO:0000313" key="13">
    <source>
        <dbReference type="EMBL" id="OWF41755.1"/>
    </source>
</evidence>
<dbReference type="Proteomes" id="UP000242188">
    <property type="component" value="Unassembled WGS sequence"/>
</dbReference>
<dbReference type="GO" id="GO:0005829">
    <property type="term" value="C:cytosol"/>
    <property type="evidence" value="ECO:0007669"/>
    <property type="project" value="TreeGrafter"/>
</dbReference>
<accession>A0A210PZ43</accession>
<organism evidence="13 14">
    <name type="scientific">Mizuhopecten yessoensis</name>
    <name type="common">Japanese scallop</name>
    <name type="synonym">Patinopecten yessoensis</name>
    <dbReference type="NCBI Taxonomy" id="6573"/>
    <lineage>
        <taxon>Eukaryota</taxon>
        <taxon>Metazoa</taxon>
        <taxon>Spiralia</taxon>
        <taxon>Lophotrochozoa</taxon>
        <taxon>Mollusca</taxon>
        <taxon>Bivalvia</taxon>
        <taxon>Autobranchia</taxon>
        <taxon>Pteriomorphia</taxon>
        <taxon>Pectinida</taxon>
        <taxon>Pectinoidea</taxon>
        <taxon>Pectinidae</taxon>
        <taxon>Mizuhopecten</taxon>
    </lineage>
</organism>
<keyword evidence="4" id="KW-0808">Transferase</keyword>
<comment type="similarity">
    <text evidence="1">Belongs to the isopentenyl phosphate kinase family.</text>
</comment>
<evidence type="ECO:0000256" key="11">
    <source>
        <dbReference type="PIRSR" id="PIRSR016496-2"/>
    </source>
</evidence>
<evidence type="ECO:0000256" key="9">
    <source>
        <dbReference type="ARBA" id="ARBA00049063"/>
    </source>
</evidence>
<dbReference type="SUPFAM" id="SSF53633">
    <property type="entry name" value="Carbamate kinase-like"/>
    <property type="match status" value="1"/>
</dbReference>
<dbReference type="Gene3D" id="3.40.1160.10">
    <property type="entry name" value="Acetylglutamate kinase-like"/>
    <property type="match status" value="1"/>
</dbReference>
<feature type="binding site" evidence="10">
    <location>
        <position position="235"/>
    </location>
    <ligand>
        <name>ATP</name>
        <dbReference type="ChEBI" id="CHEBI:30616"/>
    </ligand>
</feature>
<evidence type="ECO:0000256" key="4">
    <source>
        <dbReference type="ARBA" id="ARBA00022679"/>
    </source>
</evidence>
<feature type="domain" description="Aspartate/glutamate/uridylate kinase" evidence="12">
    <location>
        <begin position="11"/>
        <end position="255"/>
    </location>
</feature>
<dbReference type="STRING" id="6573.A0A210PZ43"/>
<reference evidence="13 14" key="1">
    <citation type="journal article" date="2017" name="Nat. Ecol. Evol.">
        <title>Scallop genome provides insights into evolution of bilaterian karyotype and development.</title>
        <authorList>
            <person name="Wang S."/>
            <person name="Zhang J."/>
            <person name="Jiao W."/>
            <person name="Li J."/>
            <person name="Xun X."/>
            <person name="Sun Y."/>
            <person name="Guo X."/>
            <person name="Huan P."/>
            <person name="Dong B."/>
            <person name="Zhang L."/>
            <person name="Hu X."/>
            <person name="Sun X."/>
            <person name="Wang J."/>
            <person name="Zhao C."/>
            <person name="Wang Y."/>
            <person name="Wang D."/>
            <person name="Huang X."/>
            <person name="Wang R."/>
            <person name="Lv J."/>
            <person name="Li Y."/>
            <person name="Zhang Z."/>
            <person name="Liu B."/>
            <person name="Lu W."/>
            <person name="Hui Y."/>
            <person name="Liang J."/>
            <person name="Zhou Z."/>
            <person name="Hou R."/>
            <person name="Li X."/>
            <person name="Liu Y."/>
            <person name="Li H."/>
            <person name="Ning X."/>
            <person name="Lin Y."/>
            <person name="Zhao L."/>
            <person name="Xing Q."/>
            <person name="Dou J."/>
            <person name="Li Y."/>
            <person name="Mao J."/>
            <person name="Guo H."/>
            <person name="Dou H."/>
            <person name="Li T."/>
            <person name="Mu C."/>
            <person name="Jiang W."/>
            <person name="Fu Q."/>
            <person name="Fu X."/>
            <person name="Miao Y."/>
            <person name="Liu J."/>
            <person name="Yu Q."/>
            <person name="Li R."/>
            <person name="Liao H."/>
            <person name="Li X."/>
            <person name="Kong Y."/>
            <person name="Jiang Z."/>
            <person name="Chourrout D."/>
            <person name="Li R."/>
            <person name="Bao Z."/>
        </authorList>
    </citation>
    <scope>NUCLEOTIDE SEQUENCE [LARGE SCALE GENOMIC DNA]</scope>
    <source>
        <strain evidence="13 14">PY_sf001</strain>
    </source>
</reference>
<evidence type="ECO:0000256" key="10">
    <source>
        <dbReference type="PIRSR" id="PIRSR016496-1"/>
    </source>
</evidence>
<keyword evidence="14" id="KW-1185">Reference proteome</keyword>
<sequence length="286" mass="31079">MARQAAVPIDLVVKFGGSAITDKCQMETLKEDNLASAADVIRKCVERGVRCVVIHGAGSFGHHHAKEYQVNAGLRGTIEEVKRRRHGVCLTRLSVTKLNHMVVRSLVDKGINAIGLPAAGSWLMDNGQVSRHGVTSIVELLDSCFVPVLHGDCVLDSSKGCIILSGDVIIKTICKEQKVNRVVFLSDVFGVYDKPPSQTDAEHISKICVSQDRRIMTDISTSESQYDVTGGMMLKIQTAMDIVINSGGTTKVYITKVGSNCVNQICEGLDTGQDDTKSFTQIIHHQ</sequence>
<evidence type="ECO:0000256" key="6">
    <source>
        <dbReference type="ARBA" id="ARBA00022777"/>
    </source>
</evidence>
<evidence type="ECO:0000259" key="12">
    <source>
        <dbReference type="Pfam" id="PF00696"/>
    </source>
</evidence>
<evidence type="ECO:0000256" key="1">
    <source>
        <dbReference type="ARBA" id="ARBA00010540"/>
    </source>
</evidence>
<proteinExistence type="inferred from homology"/>
<evidence type="ECO:0000256" key="8">
    <source>
        <dbReference type="ARBA" id="ARBA00023229"/>
    </source>
</evidence>
<name>A0A210PZ43_MIZYE</name>
<keyword evidence="5 10" id="KW-0547">Nucleotide-binding</keyword>
<keyword evidence="7 10" id="KW-0067">ATP-binding</keyword>
<dbReference type="NCBIfam" id="NF040647">
    <property type="entry name" value="IPPK_Arch"/>
    <property type="match status" value="1"/>
</dbReference>